<name>A0A5C5UK71_9CORY</name>
<dbReference type="Gene3D" id="1.10.520.40">
    <property type="entry name" value="CRISPR-associated protein Cse2"/>
    <property type="match status" value="1"/>
</dbReference>
<dbReference type="Proteomes" id="UP000320791">
    <property type="component" value="Unassembled WGS sequence"/>
</dbReference>
<accession>A0A5C5UK71</accession>
<gene>
    <name evidence="1" type="primary">casB</name>
    <name evidence="1" type="ORF">FRX94_05340</name>
</gene>
<keyword evidence="2" id="KW-1185">Reference proteome</keyword>
<dbReference type="OrthoDB" id="4808431at2"/>
<comment type="caution">
    <text evidence="1">The sequence shown here is derived from an EMBL/GenBank/DDBJ whole genome shotgun (WGS) entry which is preliminary data.</text>
</comment>
<dbReference type="NCBIfam" id="TIGR02548">
    <property type="entry name" value="casB_cse2"/>
    <property type="match status" value="1"/>
</dbReference>
<organism evidence="1 2">
    <name type="scientific">Corynebacterium canis</name>
    <dbReference type="NCBI Taxonomy" id="679663"/>
    <lineage>
        <taxon>Bacteria</taxon>
        <taxon>Bacillati</taxon>
        <taxon>Actinomycetota</taxon>
        <taxon>Actinomycetes</taxon>
        <taxon>Mycobacteriales</taxon>
        <taxon>Corynebacteriaceae</taxon>
        <taxon>Corynebacterium</taxon>
    </lineage>
</organism>
<dbReference type="RefSeq" id="WP_146324101.1">
    <property type="nucleotide sequence ID" value="NZ_BAABLR010000074.1"/>
</dbReference>
<dbReference type="Pfam" id="PF09485">
    <property type="entry name" value="CRISPR_Cse2"/>
    <property type="match status" value="1"/>
</dbReference>
<evidence type="ECO:0000313" key="1">
    <source>
        <dbReference type="EMBL" id="TWT26486.1"/>
    </source>
</evidence>
<evidence type="ECO:0000313" key="2">
    <source>
        <dbReference type="Proteomes" id="UP000320791"/>
    </source>
</evidence>
<protein>
    <submittedName>
        <fullName evidence="1">Type I-E CRISPR-associated protein Cse2/CasB</fullName>
    </submittedName>
</protein>
<dbReference type="AlphaFoldDB" id="A0A5C5UK71"/>
<dbReference type="EMBL" id="VOHM01000009">
    <property type="protein sequence ID" value="TWT26486.1"/>
    <property type="molecule type" value="Genomic_DNA"/>
</dbReference>
<dbReference type="CDD" id="cd09731">
    <property type="entry name" value="Cse2_I-E"/>
    <property type="match status" value="1"/>
</dbReference>
<proteinExistence type="predicted"/>
<dbReference type="InterPro" id="IPR038287">
    <property type="entry name" value="Cse2_sf"/>
</dbReference>
<dbReference type="InterPro" id="IPR013382">
    <property type="entry name" value="CRISPR-assoc_prot_Cse2"/>
</dbReference>
<sequence length="207" mass="23303">MTDTKPMPKRSRVAGFTRARIEYLQNQYTTGNPAARADLARFRRAVGKPLGATPETWQVFSQGFPEELIGRGDAPSKAENAAYHAITLYALHQQSKTDKYMHVASKDEGNRLTTSPGLGDAIRQLANPANPDESKAIMRRFTAITTAQTFDALVYHLRGLIKLFRTENIALDYGRLASDLYELQFPESAKSVRLNWARQLYRTHKDS</sequence>
<reference evidence="1 2" key="1">
    <citation type="submission" date="2019-08" db="EMBL/GenBank/DDBJ databases">
        <authorList>
            <person name="Lei W."/>
        </authorList>
    </citation>
    <scope>NUCLEOTIDE SEQUENCE [LARGE SCALE GENOMIC DNA]</scope>
    <source>
        <strain evidence="1 2">CCUG 58627</strain>
    </source>
</reference>